<keyword evidence="2" id="KW-1185">Reference proteome</keyword>
<evidence type="ECO:0000313" key="1">
    <source>
        <dbReference type="EMBL" id="GIH33061.1"/>
    </source>
</evidence>
<dbReference type="Proteomes" id="UP000651728">
    <property type="component" value="Unassembled WGS sequence"/>
</dbReference>
<organism evidence="1 2">
    <name type="scientific">Microbispora amethystogenes</name>
    <dbReference type="NCBI Taxonomy" id="1427754"/>
    <lineage>
        <taxon>Bacteria</taxon>
        <taxon>Bacillati</taxon>
        <taxon>Actinomycetota</taxon>
        <taxon>Actinomycetes</taxon>
        <taxon>Streptosporangiales</taxon>
        <taxon>Streptosporangiaceae</taxon>
        <taxon>Microbispora</taxon>
    </lineage>
</organism>
<gene>
    <name evidence="1" type="ORF">Mam01_32250</name>
</gene>
<name>A0ABQ4FE09_9ACTN</name>
<evidence type="ECO:0000313" key="2">
    <source>
        <dbReference type="Proteomes" id="UP000651728"/>
    </source>
</evidence>
<comment type="caution">
    <text evidence="1">The sequence shown here is derived from an EMBL/GenBank/DDBJ whole genome shotgun (WGS) entry which is preliminary data.</text>
</comment>
<reference evidence="1 2" key="1">
    <citation type="submission" date="2021-01" db="EMBL/GenBank/DDBJ databases">
        <title>Whole genome shotgun sequence of Microbispora amethystogenes NBRC 101907.</title>
        <authorList>
            <person name="Komaki H."/>
            <person name="Tamura T."/>
        </authorList>
    </citation>
    <scope>NUCLEOTIDE SEQUENCE [LARGE SCALE GENOMIC DNA]</scope>
    <source>
        <strain evidence="1 2">NBRC 101907</strain>
    </source>
</reference>
<protein>
    <submittedName>
        <fullName evidence="1">Uncharacterized protein</fullName>
    </submittedName>
</protein>
<sequence length="126" mass="13450">MWVSMPAQPGGSPPTQVAEIYRRALAAGVPQAEDDRLYGAALAAACVAFALTRLWRLPALDGRPAGEDSRAQLVTTLEAAAATAQAHHALPQLTGLCRRLAEAPRSRWPDADVDIAALAPYTPRRR</sequence>
<dbReference type="EMBL" id="BOOB01000021">
    <property type="protein sequence ID" value="GIH33061.1"/>
    <property type="molecule type" value="Genomic_DNA"/>
</dbReference>
<accession>A0ABQ4FE09</accession>
<proteinExistence type="predicted"/>